<sequence length="100" mass="11653">MGKHVKTEFGAFASLNYLKEINKMFSYKSKLDLYSNYLERPKNIDLYWTNLINMKLTKYLTVTYSLDMIYDDDARLFGPNNTSPATQIKSMLGLGFLVKF</sequence>
<reference evidence="1 2" key="1">
    <citation type="submission" date="2022-02" db="EMBL/GenBank/DDBJ databases">
        <authorList>
            <person name="Min J."/>
        </authorList>
    </citation>
    <scope>NUCLEOTIDE SEQUENCE [LARGE SCALE GENOMIC DNA]</scope>
    <source>
        <strain evidence="1 2">GR10-1</strain>
    </source>
</reference>
<comment type="caution">
    <text evidence="1">The sequence shown here is derived from an EMBL/GenBank/DDBJ whole genome shotgun (WGS) entry which is preliminary data.</text>
</comment>
<evidence type="ECO:0008006" key="3">
    <source>
        <dbReference type="Google" id="ProtNLM"/>
    </source>
</evidence>
<keyword evidence="2" id="KW-1185">Reference proteome</keyword>
<accession>A0ABS9SQ72</accession>
<dbReference type="EMBL" id="JAKWBL010000004">
    <property type="protein sequence ID" value="MCH5600504.1"/>
    <property type="molecule type" value="Genomic_DNA"/>
</dbReference>
<proteinExistence type="predicted"/>
<evidence type="ECO:0000313" key="2">
    <source>
        <dbReference type="Proteomes" id="UP001202248"/>
    </source>
</evidence>
<organism evidence="1 2">
    <name type="scientific">Niabella ginsengisoli</name>
    <dbReference type="NCBI Taxonomy" id="522298"/>
    <lineage>
        <taxon>Bacteria</taxon>
        <taxon>Pseudomonadati</taxon>
        <taxon>Bacteroidota</taxon>
        <taxon>Chitinophagia</taxon>
        <taxon>Chitinophagales</taxon>
        <taxon>Chitinophagaceae</taxon>
        <taxon>Niabella</taxon>
    </lineage>
</organism>
<dbReference type="Proteomes" id="UP001202248">
    <property type="component" value="Unassembled WGS sequence"/>
</dbReference>
<protein>
    <recommendedName>
        <fullName evidence="3">DUF3078 domain-containing protein</fullName>
    </recommendedName>
</protein>
<name>A0ABS9SQ72_9BACT</name>
<gene>
    <name evidence="1" type="ORF">MKP09_22595</name>
</gene>
<dbReference type="RefSeq" id="WP_240832725.1">
    <property type="nucleotide sequence ID" value="NZ_JAKWBL010000004.1"/>
</dbReference>
<evidence type="ECO:0000313" key="1">
    <source>
        <dbReference type="EMBL" id="MCH5600504.1"/>
    </source>
</evidence>